<evidence type="ECO:0000313" key="2">
    <source>
        <dbReference type="Proteomes" id="UP000055035"/>
    </source>
</evidence>
<reference evidence="1 2" key="1">
    <citation type="submission" date="2015-11" db="EMBL/GenBank/DDBJ databases">
        <title>Genomic analysis of 38 Legionella species identifies large and diverse effector repertoires.</title>
        <authorList>
            <person name="Burstein D."/>
            <person name="Amaro F."/>
            <person name="Zusman T."/>
            <person name="Lifshitz Z."/>
            <person name="Cohen O."/>
            <person name="Gilbert J.A."/>
            <person name="Pupko T."/>
            <person name="Shuman H.A."/>
            <person name="Segal G."/>
        </authorList>
    </citation>
    <scope>NUCLEOTIDE SEQUENCE [LARGE SCALE GENOMIC DNA]</scope>
    <source>
        <strain evidence="1 2">BL-540</strain>
    </source>
</reference>
<dbReference type="OrthoDB" id="5634988at2"/>
<dbReference type="RefSeq" id="WP_058470912.1">
    <property type="nucleotide sequence ID" value="NZ_CAAAIC010000003.1"/>
</dbReference>
<dbReference type="Proteomes" id="UP000055035">
    <property type="component" value="Unassembled WGS sequence"/>
</dbReference>
<organism evidence="1 2">
    <name type="scientific">Legionella jordanis</name>
    <dbReference type="NCBI Taxonomy" id="456"/>
    <lineage>
        <taxon>Bacteria</taxon>
        <taxon>Pseudomonadati</taxon>
        <taxon>Pseudomonadota</taxon>
        <taxon>Gammaproteobacteria</taxon>
        <taxon>Legionellales</taxon>
        <taxon>Legionellaceae</taxon>
        <taxon>Legionella</taxon>
    </lineage>
</organism>
<gene>
    <name evidence="1" type="ORF">Ljor_1422</name>
</gene>
<comment type="caution">
    <text evidence="1">The sequence shown here is derived from an EMBL/GenBank/DDBJ whole genome shotgun (WGS) entry which is preliminary data.</text>
</comment>
<sequence>MRVKTEMDQDDVFNAKLERFWSHLDSDFNNVKRVLQSYCLGSSSQRNLSIFHPRSNPNALKVSKMLANADNPKATDLLTLVNETIKNFADDYSLLHSLQFICQKLRIPYVVVNREEEVLLDLMISELALTRQATDKQTTSVPFLEEKLLASYKRYNLLPTFNNSQDICMEDNDYTNVELLQDPKQLHNGTTYLYVITETGHCYFAPQRTQTGKKLTHSGLLRKALDIKNGTTPPVLAAGAIAKTDNNFLFNLASGHFEPEACAYGPALECLAKKLINPLLLIQTGYSNTHYKSLDQRYGVRIDVNKLEISRQLRLNLLAFMENTSNMAVQEVSAKIFREINSAGTEFNESEEVTFSSAEVEEAFNNKQFEQFVNDHLDYCPASLQEQISIITSTKDLSMKMGSFSVSS</sequence>
<name>A0A0W0VAF9_9GAMM</name>
<dbReference type="AlphaFoldDB" id="A0A0W0VAF9"/>
<proteinExistence type="predicted"/>
<dbReference type="EMBL" id="LNYJ01000011">
    <property type="protein sequence ID" value="KTD17116.1"/>
    <property type="molecule type" value="Genomic_DNA"/>
</dbReference>
<dbReference type="PATRIC" id="fig|456.5.peg.1523"/>
<accession>A0A0W0VAF9</accession>
<keyword evidence="2" id="KW-1185">Reference proteome</keyword>
<protein>
    <submittedName>
        <fullName evidence="1">Uncharacterized protein</fullName>
    </submittedName>
</protein>
<evidence type="ECO:0000313" key="1">
    <source>
        <dbReference type="EMBL" id="KTD17116.1"/>
    </source>
</evidence>